<protein>
    <recommendedName>
        <fullName evidence="3">Addiction module component</fullName>
    </recommendedName>
</protein>
<dbReference type="RefSeq" id="WP_188441900.1">
    <property type="nucleotide sequence ID" value="NZ_BMFD01000005.1"/>
</dbReference>
<proteinExistence type="predicted"/>
<evidence type="ECO:0008006" key="3">
    <source>
        <dbReference type="Google" id="ProtNLM"/>
    </source>
</evidence>
<reference evidence="2" key="1">
    <citation type="journal article" date="2019" name="Int. J. Syst. Evol. Microbiol.">
        <title>The Global Catalogue of Microorganisms (GCM) 10K type strain sequencing project: providing services to taxonomists for standard genome sequencing and annotation.</title>
        <authorList>
            <consortium name="The Broad Institute Genomics Platform"/>
            <consortium name="The Broad Institute Genome Sequencing Center for Infectious Disease"/>
            <person name="Wu L."/>
            <person name="Ma J."/>
        </authorList>
    </citation>
    <scope>NUCLEOTIDE SEQUENCE [LARGE SCALE GENOMIC DNA]</scope>
    <source>
        <strain evidence="2">CGMCC 1.12479</strain>
    </source>
</reference>
<evidence type="ECO:0000313" key="1">
    <source>
        <dbReference type="EMBL" id="GGC39329.1"/>
    </source>
</evidence>
<dbReference type="EMBL" id="BMFD01000005">
    <property type="protein sequence ID" value="GGC39329.1"/>
    <property type="molecule type" value="Genomic_DNA"/>
</dbReference>
<comment type="caution">
    <text evidence="1">The sequence shown here is derived from an EMBL/GenBank/DDBJ whole genome shotgun (WGS) entry which is preliminary data.</text>
</comment>
<evidence type="ECO:0000313" key="2">
    <source>
        <dbReference type="Proteomes" id="UP000635885"/>
    </source>
</evidence>
<keyword evidence="2" id="KW-1185">Reference proteome</keyword>
<sequence>MKQVTLNIPENLYSFFMDLVKNMGIEKIQEKEIPTNDSDLEVPAWQKEEVLKRIASMKKDEYVSWEDLVKEVK</sequence>
<name>A0ABQ1MHP1_9BACT</name>
<accession>A0ABQ1MHP1</accession>
<dbReference type="Proteomes" id="UP000635885">
    <property type="component" value="Unassembled WGS sequence"/>
</dbReference>
<organism evidence="1 2">
    <name type="scientific">Belliella aquatica</name>
    <dbReference type="NCBI Taxonomy" id="1323734"/>
    <lineage>
        <taxon>Bacteria</taxon>
        <taxon>Pseudomonadati</taxon>
        <taxon>Bacteroidota</taxon>
        <taxon>Cytophagia</taxon>
        <taxon>Cytophagales</taxon>
        <taxon>Cyclobacteriaceae</taxon>
        <taxon>Belliella</taxon>
    </lineage>
</organism>
<gene>
    <name evidence="1" type="ORF">GCM10010993_17630</name>
</gene>